<reference evidence="4" key="1">
    <citation type="submission" date="2016-06" db="UniProtKB">
        <authorList>
            <consortium name="WormBaseParasite"/>
        </authorList>
    </citation>
    <scope>IDENTIFICATION</scope>
</reference>
<dbReference type="AlphaFoldDB" id="A0A183B615"/>
<sequence>MGKHMAAISQAFADLLQDTETGDARVLKKAKRAEKKAMKKYIKAMEGEQPTGEVNEDDEVAEEEEVEIEKSKEKRPSSSKKKHKKNKKTVEQAVDDELIVNLKANLATELSTAAKEEQEAIMERMKSHGTKIDGERKRQKDLLNERL</sequence>
<dbReference type="OrthoDB" id="6268041at2759"/>
<feature type="compositionally biased region" description="Basic residues" evidence="1">
    <location>
        <begin position="77"/>
        <end position="87"/>
    </location>
</feature>
<gene>
    <name evidence="2" type="ORF">ECPE_LOCUS14650</name>
</gene>
<accession>A0A183B615</accession>
<name>A0A183B615_9TREM</name>
<feature type="region of interest" description="Disordered" evidence="1">
    <location>
        <begin position="42"/>
        <end position="92"/>
    </location>
</feature>
<evidence type="ECO:0000313" key="2">
    <source>
        <dbReference type="EMBL" id="VDP91922.1"/>
    </source>
</evidence>
<evidence type="ECO:0000313" key="4">
    <source>
        <dbReference type="WBParaSite" id="ECPE_0001469001-mRNA-1"/>
    </source>
</evidence>
<dbReference type="EMBL" id="UZAN01058139">
    <property type="protein sequence ID" value="VDP91922.1"/>
    <property type="molecule type" value="Genomic_DNA"/>
</dbReference>
<protein>
    <submittedName>
        <fullName evidence="4">RRP15-like protein</fullName>
    </submittedName>
</protein>
<feature type="compositionally biased region" description="Acidic residues" evidence="1">
    <location>
        <begin position="54"/>
        <end position="67"/>
    </location>
</feature>
<reference evidence="2 3" key="2">
    <citation type="submission" date="2018-11" db="EMBL/GenBank/DDBJ databases">
        <authorList>
            <consortium name="Pathogen Informatics"/>
        </authorList>
    </citation>
    <scope>NUCLEOTIDE SEQUENCE [LARGE SCALE GENOMIC DNA]</scope>
    <source>
        <strain evidence="2 3">Egypt</strain>
    </source>
</reference>
<evidence type="ECO:0000256" key="1">
    <source>
        <dbReference type="SAM" id="MobiDB-lite"/>
    </source>
</evidence>
<dbReference type="WBParaSite" id="ECPE_0001469001-mRNA-1">
    <property type="protein sequence ID" value="ECPE_0001469001-mRNA-1"/>
    <property type="gene ID" value="ECPE_0001469001"/>
</dbReference>
<feature type="region of interest" description="Disordered" evidence="1">
    <location>
        <begin position="125"/>
        <end position="147"/>
    </location>
</feature>
<dbReference type="Proteomes" id="UP000272942">
    <property type="component" value="Unassembled WGS sequence"/>
</dbReference>
<organism evidence="4">
    <name type="scientific">Echinostoma caproni</name>
    <dbReference type="NCBI Taxonomy" id="27848"/>
    <lineage>
        <taxon>Eukaryota</taxon>
        <taxon>Metazoa</taxon>
        <taxon>Spiralia</taxon>
        <taxon>Lophotrochozoa</taxon>
        <taxon>Platyhelminthes</taxon>
        <taxon>Trematoda</taxon>
        <taxon>Digenea</taxon>
        <taxon>Plagiorchiida</taxon>
        <taxon>Echinostomata</taxon>
        <taxon>Echinostomatoidea</taxon>
        <taxon>Echinostomatidae</taxon>
        <taxon>Echinostoma</taxon>
    </lineage>
</organism>
<proteinExistence type="predicted"/>
<keyword evidence="3" id="KW-1185">Reference proteome</keyword>
<evidence type="ECO:0000313" key="3">
    <source>
        <dbReference type="Proteomes" id="UP000272942"/>
    </source>
</evidence>